<dbReference type="Proteomes" id="UP001177003">
    <property type="component" value="Chromosome 1"/>
</dbReference>
<organism evidence="1 2">
    <name type="scientific">Lactuca saligna</name>
    <name type="common">Willowleaf lettuce</name>
    <dbReference type="NCBI Taxonomy" id="75948"/>
    <lineage>
        <taxon>Eukaryota</taxon>
        <taxon>Viridiplantae</taxon>
        <taxon>Streptophyta</taxon>
        <taxon>Embryophyta</taxon>
        <taxon>Tracheophyta</taxon>
        <taxon>Spermatophyta</taxon>
        <taxon>Magnoliopsida</taxon>
        <taxon>eudicotyledons</taxon>
        <taxon>Gunneridae</taxon>
        <taxon>Pentapetalae</taxon>
        <taxon>asterids</taxon>
        <taxon>campanulids</taxon>
        <taxon>Asterales</taxon>
        <taxon>Asteraceae</taxon>
        <taxon>Cichorioideae</taxon>
        <taxon>Cichorieae</taxon>
        <taxon>Lactucinae</taxon>
        <taxon>Lactuca</taxon>
    </lineage>
</organism>
<reference evidence="1" key="1">
    <citation type="submission" date="2023-04" db="EMBL/GenBank/DDBJ databases">
        <authorList>
            <person name="Vijverberg K."/>
            <person name="Xiong W."/>
            <person name="Schranz E."/>
        </authorList>
    </citation>
    <scope>NUCLEOTIDE SEQUENCE</scope>
</reference>
<proteinExistence type="predicted"/>
<protein>
    <submittedName>
        <fullName evidence="1">Uncharacterized protein</fullName>
    </submittedName>
</protein>
<sequence>MRPAVTVNHNILNNLSQARIINQAAIAGGTSMGIPNLMAVRMSNMISSGRASTILVAQILISFGQSVIPSMTMSTTSTVPGSFASAANVGLTQQSTGALQSAQSKYVKVWEGYRSASASESKLATNNANSATYMSRSHEQKEVFNYKIVACPDRHRKFENELASTMDVALGILIACFNIPELKEQLRIIIKPTPCVGVGPLCNAQQLKLMEERNMKPLDLNLAALSARDLELNLAKSLLSEMGQYTTVYPYNQLFGALVLKNYEGKMQLYLVGI</sequence>
<evidence type="ECO:0000313" key="1">
    <source>
        <dbReference type="EMBL" id="CAI9266797.1"/>
    </source>
</evidence>
<accession>A0AA35VPA6</accession>
<evidence type="ECO:0000313" key="2">
    <source>
        <dbReference type="Proteomes" id="UP001177003"/>
    </source>
</evidence>
<dbReference type="PANTHER" id="PTHR47859:SF1">
    <property type="entry name" value="PENTATRICOPEPTIDE REPEAT-CONTAINING PROTEIN"/>
    <property type="match status" value="1"/>
</dbReference>
<gene>
    <name evidence="1" type="ORF">LSALG_LOCUS7323</name>
</gene>
<dbReference type="AlphaFoldDB" id="A0AA35VPA6"/>
<keyword evidence="2" id="KW-1185">Reference proteome</keyword>
<dbReference type="PANTHER" id="PTHR47859">
    <property type="entry name" value="PENTATRICOPEPTIDE REPEAT-CONTAINING PROTEIN"/>
    <property type="match status" value="1"/>
</dbReference>
<name>A0AA35VPA6_LACSI</name>
<dbReference type="EMBL" id="OX465077">
    <property type="protein sequence ID" value="CAI9266797.1"/>
    <property type="molecule type" value="Genomic_DNA"/>
</dbReference>